<organism evidence="1 2">
    <name type="scientific">Desulfocurvibacter africanus subsp. africanus str. Walvis Bay</name>
    <dbReference type="NCBI Taxonomy" id="690850"/>
    <lineage>
        <taxon>Bacteria</taxon>
        <taxon>Pseudomonadati</taxon>
        <taxon>Thermodesulfobacteriota</taxon>
        <taxon>Desulfovibrionia</taxon>
        <taxon>Desulfovibrionales</taxon>
        <taxon>Desulfovibrionaceae</taxon>
        <taxon>Desulfocurvibacter</taxon>
    </lineage>
</organism>
<gene>
    <name evidence="1" type="ORF">Desaf_1948</name>
</gene>
<accession>F3Z333</accession>
<keyword evidence="2" id="KW-1185">Reference proteome</keyword>
<dbReference type="eggNOG" id="ENOG5032T0P">
    <property type="taxonomic scope" value="Bacteria"/>
</dbReference>
<evidence type="ECO:0000313" key="2">
    <source>
        <dbReference type="Proteomes" id="UP000007844"/>
    </source>
</evidence>
<evidence type="ECO:0000313" key="1">
    <source>
        <dbReference type="EMBL" id="EGJ50277.1"/>
    </source>
</evidence>
<protein>
    <submittedName>
        <fullName evidence="1">Uncharacterized protein</fullName>
    </submittedName>
</protein>
<dbReference type="KEGG" id="daf:Desaf_1948"/>
<dbReference type="HOGENOM" id="CLU_077247_0_0_7"/>
<dbReference type="Proteomes" id="UP000007844">
    <property type="component" value="Chromosome"/>
</dbReference>
<dbReference type="RefSeq" id="WP_014260029.1">
    <property type="nucleotide sequence ID" value="NC_016629.1"/>
</dbReference>
<name>F3Z333_DESAF</name>
<sequence>MAERPILFSGPMVRALLEGRKTMTRRVIKPQPIMEGVKSFGESWAWSEIDKGGFSGVTEQQMRAEYGLSQSCPYGQPGDRLWVRETHCIHNAHGQHRDDGKRWGPWGGLPTTVSPDGTQIAYYREGFDRCDPSRWRPSIHMPRWACRIVLEVVSVRVERLQDISEEDARAEGCPPCIGVDDCANKCVLCPSQWPREWFCHLWDSINAKRGHGWDVNPWAWVVEFKRVEA</sequence>
<dbReference type="STRING" id="690850.Desaf_1948"/>
<dbReference type="EMBL" id="CP003221">
    <property type="protein sequence ID" value="EGJ50277.1"/>
    <property type="molecule type" value="Genomic_DNA"/>
</dbReference>
<proteinExistence type="predicted"/>
<dbReference type="AlphaFoldDB" id="F3Z333"/>
<reference evidence="1 2" key="1">
    <citation type="journal article" date="2011" name="J. Bacteriol.">
        <title>Genome sequence of the mercury-methylating and pleomorphic Desulfovibrio africanus Strain Walvis Bay.</title>
        <authorList>
            <person name="Brown S.D."/>
            <person name="Wall J.D."/>
            <person name="Kucken A.M."/>
            <person name="Gilmour C.C."/>
            <person name="Podar M."/>
            <person name="Brandt C.C."/>
            <person name="Teshima H."/>
            <person name="Detter J.C."/>
            <person name="Han C.S."/>
            <person name="Land M.L."/>
            <person name="Lucas S."/>
            <person name="Han J."/>
            <person name="Pennacchio L."/>
            <person name="Nolan M."/>
            <person name="Pitluck S."/>
            <person name="Woyke T."/>
            <person name="Goodwin L."/>
            <person name="Palumbo A.V."/>
            <person name="Elias D.A."/>
        </authorList>
    </citation>
    <scope>NUCLEOTIDE SEQUENCE [LARGE SCALE GENOMIC DNA]</scope>
    <source>
        <strain evidence="1 2">Walvis Bay</strain>
    </source>
</reference>